<evidence type="ECO:0000256" key="3">
    <source>
        <dbReference type="ARBA" id="ARBA00012824"/>
    </source>
</evidence>
<sequence>MTLPFQNARSTEGTPAIPDQPFAFRNSDGVICAAGPAQPIARGDDQTLSDRVGSFFNGADDGALLGGALPFHKSEFDYLWQVDHADKRWPGDQPKANIQALPATVSRPRSQPSPQTYMQSVSQALDIMRAEEQLPQGLNKVVLARTLMLEQAHDFGIADVLAKLSEDPSVTAFQVALPNAANDTAPRHLVGATPELLIRKNGTAILSHPLAGSARRQDDPAADAAAAEGLKNSVKDQREHALVVEYILDTLGPYCVELGAPDGTTLTTTRSMWHLGTMIKGVLKDPDTPAVVLTSKLHPTPAVCGMPCQRAANLIRELEPVPRDFYAGAVGWCDRYGDGAWYLAIRCAELCGTQARLYAGAGIVLGSEPQLEAAETGAKFGALLAALGLPRDAALHDLN</sequence>
<dbReference type="OrthoDB" id="9806579at2"/>
<comment type="similarity">
    <text evidence="2">Belongs to the isochorismate synthase family.</text>
</comment>
<proteinExistence type="inferred from homology"/>
<dbReference type="NCBIfam" id="TIGR00543">
    <property type="entry name" value="isochor_syn"/>
    <property type="match status" value="1"/>
</dbReference>
<reference evidence="8 9" key="1">
    <citation type="submission" date="2018-03" db="EMBL/GenBank/DDBJ databases">
        <title>Genomic Encyclopedia of Archaeal and Bacterial Type Strains, Phase II (KMG-II): from individual species to whole genera.</title>
        <authorList>
            <person name="Goeker M."/>
        </authorList>
    </citation>
    <scope>NUCLEOTIDE SEQUENCE [LARGE SCALE GENOMIC DNA]</scope>
    <source>
        <strain evidence="8 9">DSM 101533</strain>
    </source>
</reference>
<dbReference type="Proteomes" id="UP000238007">
    <property type="component" value="Unassembled WGS sequence"/>
</dbReference>
<dbReference type="Pfam" id="PF00425">
    <property type="entry name" value="Chorismate_bind"/>
    <property type="match status" value="1"/>
</dbReference>
<dbReference type="InterPro" id="IPR004561">
    <property type="entry name" value="IsoChor_synthase"/>
</dbReference>
<evidence type="ECO:0000256" key="4">
    <source>
        <dbReference type="ARBA" id="ARBA00023235"/>
    </source>
</evidence>
<dbReference type="InterPro" id="IPR015890">
    <property type="entry name" value="Chorismate_C"/>
</dbReference>
<evidence type="ECO:0000313" key="8">
    <source>
        <dbReference type="EMBL" id="PRY76539.1"/>
    </source>
</evidence>
<feature type="domain" description="Chorismate-utilising enzyme C-terminal" evidence="7">
    <location>
        <begin position="114"/>
        <end position="379"/>
    </location>
</feature>
<comment type="catalytic activity">
    <reaction evidence="1">
        <text>chorismate = isochorismate</text>
        <dbReference type="Rhea" id="RHEA:18985"/>
        <dbReference type="ChEBI" id="CHEBI:29748"/>
        <dbReference type="ChEBI" id="CHEBI:29780"/>
        <dbReference type="EC" id="5.4.4.2"/>
    </reaction>
</comment>
<accession>A0A2T0VX55</accession>
<dbReference type="AlphaFoldDB" id="A0A2T0VX55"/>
<evidence type="ECO:0000256" key="6">
    <source>
        <dbReference type="SAM" id="MobiDB-lite"/>
    </source>
</evidence>
<name>A0A2T0VX55_9RHOB</name>
<dbReference type="GO" id="GO:0009697">
    <property type="term" value="P:salicylic acid biosynthetic process"/>
    <property type="evidence" value="ECO:0007669"/>
    <property type="project" value="TreeGrafter"/>
</dbReference>
<dbReference type="RefSeq" id="WP_106358192.1">
    <property type="nucleotide sequence ID" value="NZ_PVTP01000008.1"/>
</dbReference>
<keyword evidence="9" id="KW-1185">Reference proteome</keyword>
<evidence type="ECO:0000256" key="5">
    <source>
        <dbReference type="ARBA" id="ARBA00041564"/>
    </source>
</evidence>
<dbReference type="Gene3D" id="3.60.120.10">
    <property type="entry name" value="Anthranilate synthase"/>
    <property type="match status" value="1"/>
</dbReference>
<dbReference type="InterPro" id="IPR005801">
    <property type="entry name" value="ADC_synthase"/>
</dbReference>
<evidence type="ECO:0000259" key="7">
    <source>
        <dbReference type="Pfam" id="PF00425"/>
    </source>
</evidence>
<protein>
    <recommendedName>
        <fullName evidence="3">isochorismate synthase</fullName>
        <ecNumber evidence="3">5.4.4.2</ecNumber>
    </recommendedName>
    <alternativeName>
        <fullName evidence="5">Isochorismate mutase</fullName>
    </alternativeName>
</protein>
<comment type="caution">
    <text evidence="8">The sequence shown here is derived from an EMBL/GenBank/DDBJ whole genome shotgun (WGS) entry which is preliminary data.</text>
</comment>
<feature type="compositionally biased region" description="Polar residues" evidence="6">
    <location>
        <begin position="1"/>
        <end position="13"/>
    </location>
</feature>
<feature type="region of interest" description="Disordered" evidence="6">
    <location>
        <begin position="1"/>
        <end position="21"/>
    </location>
</feature>
<dbReference type="GO" id="GO:0008909">
    <property type="term" value="F:isochorismate synthase activity"/>
    <property type="evidence" value="ECO:0007669"/>
    <property type="project" value="UniProtKB-EC"/>
</dbReference>
<dbReference type="PANTHER" id="PTHR42839:SF2">
    <property type="entry name" value="ISOCHORISMATE SYNTHASE ENTC"/>
    <property type="match status" value="1"/>
</dbReference>
<dbReference type="EMBL" id="PVTP01000008">
    <property type="protein sequence ID" value="PRY76539.1"/>
    <property type="molecule type" value="Genomic_DNA"/>
</dbReference>
<evidence type="ECO:0000256" key="1">
    <source>
        <dbReference type="ARBA" id="ARBA00000799"/>
    </source>
</evidence>
<evidence type="ECO:0000256" key="2">
    <source>
        <dbReference type="ARBA" id="ARBA00005297"/>
    </source>
</evidence>
<keyword evidence="4" id="KW-0413">Isomerase</keyword>
<organism evidence="8 9">
    <name type="scientific">Yoonia maritima</name>
    <dbReference type="NCBI Taxonomy" id="1435347"/>
    <lineage>
        <taxon>Bacteria</taxon>
        <taxon>Pseudomonadati</taxon>
        <taxon>Pseudomonadota</taxon>
        <taxon>Alphaproteobacteria</taxon>
        <taxon>Rhodobacterales</taxon>
        <taxon>Paracoccaceae</taxon>
        <taxon>Yoonia</taxon>
    </lineage>
</organism>
<dbReference type="EC" id="5.4.4.2" evidence="3"/>
<gene>
    <name evidence="8" type="ORF">CLV80_1083</name>
</gene>
<dbReference type="PANTHER" id="PTHR42839">
    <property type="entry name" value="ISOCHORISMATE SYNTHASE ENTC"/>
    <property type="match status" value="1"/>
</dbReference>
<evidence type="ECO:0000313" key="9">
    <source>
        <dbReference type="Proteomes" id="UP000238007"/>
    </source>
</evidence>
<dbReference type="SUPFAM" id="SSF56322">
    <property type="entry name" value="ADC synthase"/>
    <property type="match status" value="1"/>
</dbReference>